<feature type="compositionally biased region" description="Basic and acidic residues" evidence="1">
    <location>
        <begin position="80"/>
        <end position="103"/>
    </location>
</feature>
<feature type="non-terminal residue" evidence="2">
    <location>
        <position position="1"/>
    </location>
</feature>
<evidence type="ECO:0000256" key="1">
    <source>
        <dbReference type="SAM" id="MobiDB-lite"/>
    </source>
</evidence>
<proteinExistence type="predicted"/>
<reference evidence="2 3" key="1">
    <citation type="submission" date="2021-06" db="EMBL/GenBank/DDBJ databases">
        <authorList>
            <person name="Kallberg Y."/>
            <person name="Tangrot J."/>
            <person name="Rosling A."/>
        </authorList>
    </citation>
    <scope>NUCLEOTIDE SEQUENCE [LARGE SCALE GENOMIC DNA]</scope>
    <source>
        <strain evidence="2 3">120-4 pot B 10/14</strain>
    </source>
</reference>
<accession>A0ABN7WPU6</accession>
<feature type="compositionally biased region" description="Low complexity" evidence="1">
    <location>
        <begin position="104"/>
        <end position="119"/>
    </location>
</feature>
<evidence type="ECO:0000313" key="3">
    <source>
        <dbReference type="Proteomes" id="UP000789901"/>
    </source>
</evidence>
<sequence length="182" mass="21158">DKKNQRKVLDCIKKDLEKLANLDDFDMARKRKAQAILDDWKSKILPRQKNTNTSLLEHQETINTEGTSTRKGEPSSAGMRLREKRNSEYQDKPKKIKTNKEMKISSSSLAGSLSSSQSSIIQQTPNLVTDNDEVEQMQMSEGDFNKFTKVFQKLENTKKWVLISRKVVEDELYKFGMRYNYK</sequence>
<dbReference type="Proteomes" id="UP000789901">
    <property type="component" value="Unassembled WGS sequence"/>
</dbReference>
<dbReference type="EMBL" id="CAJVQB010056714">
    <property type="protein sequence ID" value="CAG8837814.1"/>
    <property type="molecule type" value="Genomic_DNA"/>
</dbReference>
<keyword evidence="3" id="KW-1185">Reference proteome</keyword>
<comment type="caution">
    <text evidence="2">The sequence shown here is derived from an EMBL/GenBank/DDBJ whole genome shotgun (WGS) entry which is preliminary data.</text>
</comment>
<protein>
    <submittedName>
        <fullName evidence="2">45809_t:CDS:1</fullName>
    </submittedName>
</protein>
<feature type="compositionally biased region" description="Polar residues" evidence="1">
    <location>
        <begin position="48"/>
        <end position="67"/>
    </location>
</feature>
<organism evidence="2 3">
    <name type="scientific">Gigaspora margarita</name>
    <dbReference type="NCBI Taxonomy" id="4874"/>
    <lineage>
        <taxon>Eukaryota</taxon>
        <taxon>Fungi</taxon>
        <taxon>Fungi incertae sedis</taxon>
        <taxon>Mucoromycota</taxon>
        <taxon>Glomeromycotina</taxon>
        <taxon>Glomeromycetes</taxon>
        <taxon>Diversisporales</taxon>
        <taxon>Gigasporaceae</taxon>
        <taxon>Gigaspora</taxon>
    </lineage>
</organism>
<feature type="region of interest" description="Disordered" evidence="1">
    <location>
        <begin position="48"/>
        <end position="119"/>
    </location>
</feature>
<evidence type="ECO:0000313" key="2">
    <source>
        <dbReference type="EMBL" id="CAG8837814.1"/>
    </source>
</evidence>
<gene>
    <name evidence="2" type="ORF">GMARGA_LOCUS33670</name>
</gene>
<feature type="non-terminal residue" evidence="2">
    <location>
        <position position="182"/>
    </location>
</feature>
<name>A0ABN7WPU6_GIGMA</name>